<gene>
    <name evidence="1" type="ORF">ALOHA_HF4000010I05ctg1g37</name>
</gene>
<dbReference type="EMBL" id="EU016576">
    <property type="protein sequence ID" value="ABZ06473.1"/>
    <property type="molecule type" value="Genomic_DNA"/>
</dbReference>
<organism evidence="1">
    <name type="scientific">uncultured marine microorganism HF4000_010I05</name>
    <dbReference type="NCBI Taxonomy" id="455517"/>
    <lineage>
        <taxon>unclassified sequences</taxon>
        <taxon>environmental samples</taxon>
    </lineage>
</organism>
<sequence length="104" mass="11628">MSPRCPRLRRTPAFVVVARWYPGQRLPRSGTWFLERLAVHLTMITASGMGALPVPLITVPPTNAVVAIPFSLVRWLDYSIVVQTSRLQAIQQSRKDSCSKPSLI</sequence>
<evidence type="ECO:0000313" key="1">
    <source>
        <dbReference type="EMBL" id="ABZ06473.1"/>
    </source>
</evidence>
<proteinExistence type="predicted"/>
<reference evidence="1" key="1">
    <citation type="journal article" date="2008" name="ISME J.">
        <title>Genomic patterns of recombination, clonal divergence and environment in marine microbial populations.</title>
        <authorList>
            <person name="Konstantinidis K.T."/>
            <person name="Delong E.F."/>
        </authorList>
    </citation>
    <scope>NUCLEOTIDE SEQUENCE</scope>
</reference>
<name>B3T1L4_9ZZZZ</name>
<dbReference type="AlphaFoldDB" id="B3T1L4"/>
<accession>B3T1L4</accession>
<protein>
    <submittedName>
        <fullName evidence="1">Uncharacterized protein</fullName>
    </submittedName>
</protein>